<name>A0ABW4LGK6_9MICO</name>
<feature type="transmembrane region" description="Helical" evidence="1">
    <location>
        <begin position="73"/>
        <end position="93"/>
    </location>
</feature>
<evidence type="ECO:0000256" key="1">
    <source>
        <dbReference type="SAM" id="Phobius"/>
    </source>
</evidence>
<evidence type="ECO:0000313" key="2">
    <source>
        <dbReference type="EMBL" id="MFD1721316.1"/>
    </source>
</evidence>
<proteinExistence type="predicted"/>
<accession>A0ABW4LGK6</accession>
<sequence>MSDITRGYGRIRRRETHASRSTSAVVVAIVLIAALAWLVVEIVLAAAGQQPLLLSPAGMVEGIAALGGVPVGWLWGAGAVLAVLGLVLLGLGLGRGRRPRHVLPNDRAVVVVDDEVIASALVRAAADADGIDPDRAVSSISRRTAVVRVTPTSGVPVQRDRIAEALGERLQQWGLAPSLRSRVQIQKAKVGA</sequence>
<feature type="transmembrane region" description="Helical" evidence="1">
    <location>
        <begin position="21"/>
        <end position="47"/>
    </location>
</feature>
<dbReference type="EMBL" id="JBHUEA010000008">
    <property type="protein sequence ID" value="MFD1721316.1"/>
    <property type="molecule type" value="Genomic_DNA"/>
</dbReference>
<dbReference type="RefSeq" id="WP_377933438.1">
    <property type="nucleotide sequence ID" value="NZ_JBHUEA010000008.1"/>
</dbReference>
<keyword evidence="3" id="KW-1185">Reference proteome</keyword>
<keyword evidence="1" id="KW-0812">Transmembrane</keyword>
<organism evidence="2 3">
    <name type="scientific">Amnibacterium endophyticum</name>
    <dbReference type="NCBI Taxonomy" id="2109337"/>
    <lineage>
        <taxon>Bacteria</taxon>
        <taxon>Bacillati</taxon>
        <taxon>Actinomycetota</taxon>
        <taxon>Actinomycetes</taxon>
        <taxon>Micrococcales</taxon>
        <taxon>Microbacteriaceae</taxon>
        <taxon>Amnibacterium</taxon>
    </lineage>
</organism>
<dbReference type="Proteomes" id="UP001597347">
    <property type="component" value="Unassembled WGS sequence"/>
</dbReference>
<reference evidence="3" key="1">
    <citation type="journal article" date="2019" name="Int. J. Syst. Evol. Microbiol.">
        <title>The Global Catalogue of Microorganisms (GCM) 10K type strain sequencing project: providing services to taxonomists for standard genome sequencing and annotation.</title>
        <authorList>
            <consortium name="The Broad Institute Genomics Platform"/>
            <consortium name="The Broad Institute Genome Sequencing Center for Infectious Disease"/>
            <person name="Wu L."/>
            <person name="Ma J."/>
        </authorList>
    </citation>
    <scope>NUCLEOTIDE SEQUENCE [LARGE SCALE GENOMIC DNA]</scope>
    <source>
        <strain evidence="3">CGMCC 1.12471</strain>
    </source>
</reference>
<gene>
    <name evidence="2" type="ORF">ACFSBI_07115</name>
</gene>
<keyword evidence="1" id="KW-0472">Membrane</keyword>
<comment type="caution">
    <text evidence="2">The sequence shown here is derived from an EMBL/GenBank/DDBJ whole genome shotgun (WGS) entry which is preliminary data.</text>
</comment>
<evidence type="ECO:0000313" key="3">
    <source>
        <dbReference type="Proteomes" id="UP001597347"/>
    </source>
</evidence>
<evidence type="ECO:0008006" key="4">
    <source>
        <dbReference type="Google" id="ProtNLM"/>
    </source>
</evidence>
<keyword evidence="1" id="KW-1133">Transmembrane helix</keyword>
<protein>
    <recommendedName>
        <fullName evidence="4">DNA/RNA endonuclease G</fullName>
    </recommendedName>
</protein>